<protein>
    <submittedName>
        <fullName evidence="5">Nucleotide-diphospho-sugar transferase</fullName>
    </submittedName>
</protein>
<evidence type="ECO:0000256" key="1">
    <source>
        <dbReference type="ARBA" id="ARBA00022676"/>
    </source>
</evidence>
<evidence type="ECO:0000259" key="4">
    <source>
        <dbReference type="Pfam" id="PF00535"/>
    </source>
</evidence>
<organism evidence="5 6">
    <name type="scientific">Neocallimastix californiae</name>
    <dbReference type="NCBI Taxonomy" id="1754190"/>
    <lineage>
        <taxon>Eukaryota</taxon>
        <taxon>Fungi</taxon>
        <taxon>Fungi incertae sedis</taxon>
        <taxon>Chytridiomycota</taxon>
        <taxon>Chytridiomycota incertae sedis</taxon>
        <taxon>Neocallimastigomycetes</taxon>
        <taxon>Neocallimastigales</taxon>
        <taxon>Neocallimastigaceae</taxon>
        <taxon>Neocallimastix</taxon>
    </lineage>
</organism>
<evidence type="ECO:0000256" key="3">
    <source>
        <dbReference type="SAM" id="SignalP"/>
    </source>
</evidence>
<dbReference type="OrthoDB" id="2141681at2759"/>
<dbReference type="CDD" id="cd00761">
    <property type="entry name" value="Glyco_tranf_GTA_type"/>
    <property type="match status" value="1"/>
</dbReference>
<evidence type="ECO:0000313" key="5">
    <source>
        <dbReference type="EMBL" id="ORY26730.1"/>
    </source>
</evidence>
<name>A0A1Y2AWQ2_9FUNG</name>
<dbReference type="InterPro" id="IPR029044">
    <property type="entry name" value="Nucleotide-diphossugar_trans"/>
</dbReference>
<dbReference type="STRING" id="1754190.A0A1Y2AWQ2"/>
<dbReference type="PANTHER" id="PTHR22916:SF51">
    <property type="entry name" value="GLYCOSYLTRANSFERASE EPSH-RELATED"/>
    <property type="match status" value="1"/>
</dbReference>
<keyword evidence="1" id="KW-0328">Glycosyltransferase</keyword>
<feature type="chain" id="PRO_5012914762" evidence="3">
    <location>
        <begin position="25"/>
        <end position="253"/>
    </location>
</feature>
<accession>A0A1Y2AWQ2</accession>
<comment type="caution">
    <text evidence="5">The sequence shown here is derived from an EMBL/GenBank/DDBJ whole genome shotgun (WGS) entry which is preliminary data.</text>
</comment>
<evidence type="ECO:0000256" key="2">
    <source>
        <dbReference type="ARBA" id="ARBA00022679"/>
    </source>
</evidence>
<reference evidence="5 6" key="1">
    <citation type="submission" date="2016-08" db="EMBL/GenBank/DDBJ databases">
        <title>A Parts List for Fungal Cellulosomes Revealed by Comparative Genomics.</title>
        <authorList>
            <consortium name="DOE Joint Genome Institute"/>
            <person name="Haitjema C.H."/>
            <person name="Gilmore S.P."/>
            <person name="Henske J.K."/>
            <person name="Solomon K.V."/>
            <person name="De Groot R."/>
            <person name="Kuo A."/>
            <person name="Mondo S.J."/>
            <person name="Salamov A.A."/>
            <person name="Labutti K."/>
            <person name="Zhao Z."/>
            <person name="Chiniquy J."/>
            <person name="Barry K."/>
            <person name="Brewer H.M."/>
            <person name="Purvine S.O."/>
            <person name="Wright A.T."/>
            <person name="Boxma B."/>
            <person name="Van Alen T."/>
            <person name="Hackstein J.H."/>
            <person name="Baker S.E."/>
            <person name="Grigoriev I.V."/>
            <person name="O'Malley M.A."/>
        </authorList>
    </citation>
    <scope>NUCLEOTIDE SEQUENCE [LARGE SCALE GENOMIC DNA]</scope>
    <source>
        <strain evidence="5 6">G1</strain>
    </source>
</reference>
<gene>
    <name evidence="5" type="ORF">LY90DRAFT_513665</name>
</gene>
<dbReference type="InterPro" id="IPR001173">
    <property type="entry name" value="Glyco_trans_2-like"/>
</dbReference>
<dbReference type="GO" id="GO:0016757">
    <property type="term" value="F:glycosyltransferase activity"/>
    <property type="evidence" value="ECO:0007669"/>
    <property type="project" value="UniProtKB-KW"/>
</dbReference>
<dbReference type="PANTHER" id="PTHR22916">
    <property type="entry name" value="GLYCOSYLTRANSFERASE"/>
    <property type="match status" value="1"/>
</dbReference>
<evidence type="ECO:0000313" key="6">
    <source>
        <dbReference type="Proteomes" id="UP000193920"/>
    </source>
</evidence>
<keyword evidence="6" id="KW-1185">Reference proteome</keyword>
<dbReference type="SUPFAM" id="SSF53448">
    <property type="entry name" value="Nucleotide-diphospho-sugar transferases"/>
    <property type="match status" value="1"/>
</dbReference>
<dbReference type="Pfam" id="PF00535">
    <property type="entry name" value="Glycos_transf_2"/>
    <property type="match status" value="1"/>
</dbReference>
<keyword evidence="3" id="KW-0732">Signal</keyword>
<feature type="signal peptide" evidence="3">
    <location>
        <begin position="1"/>
        <end position="24"/>
    </location>
</feature>
<dbReference type="AlphaFoldDB" id="A0A1Y2AWQ2"/>
<dbReference type="Proteomes" id="UP000193920">
    <property type="component" value="Unassembled WGS sequence"/>
</dbReference>
<dbReference type="Gene3D" id="3.90.550.10">
    <property type="entry name" value="Spore Coat Polysaccharide Biosynthesis Protein SpsA, Chain A"/>
    <property type="match status" value="1"/>
</dbReference>
<sequence length="253" mass="30122">MNILFIEFLMTFLYLEIFVKNVNSLPLSIVVPVFNTASYLDRCISSILNQTFKDFELICVDDGSTDNSMEILEKYKMTDNRVKVIHFEQNKGASAARNAGIENAKGEFIGFVDSDDYIDERFYENLLQKSNDYDIVIGKLVLSTNISKFYYKSKFKNHWSIYDSIWRKEFLNENNIRYDETLKTGNDFAFNVLAFKYNPRILNLPDEGIYYYYKRRTGSLRNFSKKELRKFNKNAYKSFKNKRKHLKRKKEYF</sequence>
<proteinExistence type="predicted"/>
<dbReference type="EMBL" id="MCOG01000199">
    <property type="protein sequence ID" value="ORY26730.1"/>
    <property type="molecule type" value="Genomic_DNA"/>
</dbReference>
<keyword evidence="2 5" id="KW-0808">Transferase</keyword>
<feature type="domain" description="Glycosyltransferase 2-like" evidence="4">
    <location>
        <begin position="28"/>
        <end position="166"/>
    </location>
</feature>